<dbReference type="InterPro" id="IPR019675">
    <property type="entry name" value="DUF2550"/>
</dbReference>
<protein>
    <recommendedName>
        <fullName evidence="4">DUF2550 domain-containing protein</fullName>
    </recommendedName>
</protein>
<keyword evidence="1" id="KW-1133">Transmembrane helix</keyword>
<evidence type="ECO:0000256" key="1">
    <source>
        <dbReference type="SAM" id="Phobius"/>
    </source>
</evidence>
<proteinExistence type="predicted"/>
<comment type="caution">
    <text evidence="2">The sequence shown here is derived from an EMBL/GenBank/DDBJ whole genome shotgun (WGS) entry which is preliminary data.</text>
</comment>
<dbReference type="OrthoDB" id="3267160at2"/>
<gene>
    <name evidence="2" type="ORF">APY09_06660</name>
</gene>
<sequence>MSLMTIVIWCAVLLACVGAILWAYMNVRARRIVSRLGAFRCWSRPDVHSGWTAGIGVYGVEELSWYRLVGLTFKPVYSIPRRGMEVSAPIAHSADGSVVEVRLAYGDHRYEVAVERLTYNGLVSWVESGPPRLV</sequence>
<accession>A0A0V8RSU3</accession>
<reference evidence="2 3" key="1">
    <citation type="submission" date="2015-10" db="EMBL/GenBank/DDBJ databases">
        <title>Draft Genome of Actinomyces odontolyticus subsp. actinosynbacter strain XH001.</title>
        <authorList>
            <person name="Mclean J.S."/>
            <person name="He X."/>
        </authorList>
    </citation>
    <scope>NUCLEOTIDE SEQUENCE [LARGE SCALE GENOMIC DNA]</scope>
    <source>
        <strain evidence="2 3">XH001</strain>
    </source>
</reference>
<name>A0A0V8RSU3_9ACTO</name>
<dbReference type="RefSeq" id="WP_060566927.1">
    <property type="nucleotide sequence ID" value="NZ_CP040006.1"/>
</dbReference>
<keyword evidence="1" id="KW-0812">Transmembrane</keyword>
<feature type="transmembrane region" description="Helical" evidence="1">
    <location>
        <begin position="6"/>
        <end position="25"/>
    </location>
</feature>
<organism evidence="2 3">
    <name type="scientific">Schaalia odontolytica</name>
    <dbReference type="NCBI Taxonomy" id="1660"/>
    <lineage>
        <taxon>Bacteria</taxon>
        <taxon>Bacillati</taxon>
        <taxon>Actinomycetota</taxon>
        <taxon>Actinomycetes</taxon>
        <taxon>Actinomycetales</taxon>
        <taxon>Actinomycetaceae</taxon>
        <taxon>Schaalia</taxon>
    </lineage>
</organism>
<evidence type="ECO:0000313" key="2">
    <source>
        <dbReference type="EMBL" id="KSW11137.1"/>
    </source>
</evidence>
<dbReference type="Pfam" id="PF10739">
    <property type="entry name" value="DUF2550"/>
    <property type="match status" value="1"/>
</dbReference>
<evidence type="ECO:0008006" key="4">
    <source>
        <dbReference type="Google" id="ProtNLM"/>
    </source>
</evidence>
<evidence type="ECO:0000313" key="3">
    <source>
        <dbReference type="Proteomes" id="UP000054686"/>
    </source>
</evidence>
<dbReference type="AlphaFoldDB" id="A0A0V8RSU3"/>
<keyword evidence="1" id="KW-0472">Membrane</keyword>
<dbReference type="Proteomes" id="UP000054686">
    <property type="component" value="Unassembled WGS sequence"/>
</dbReference>
<dbReference type="EMBL" id="LLVT01000002">
    <property type="protein sequence ID" value="KSW11137.1"/>
    <property type="molecule type" value="Genomic_DNA"/>
</dbReference>